<dbReference type="Pfam" id="PF01494">
    <property type="entry name" value="FAD_binding_3"/>
    <property type="match status" value="1"/>
</dbReference>
<name>A0A6J7DGN8_9ZZZZ</name>
<dbReference type="Pfam" id="PF21274">
    <property type="entry name" value="Rng_hyd_C"/>
    <property type="match status" value="1"/>
</dbReference>
<dbReference type="PRINTS" id="PR00420">
    <property type="entry name" value="RNGMNOXGNASE"/>
</dbReference>
<dbReference type="Gene3D" id="3.40.30.120">
    <property type="match status" value="1"/>
</dbReference>
<dbReference type="Gene3D" id="3.30.9.10">
    <property type="entry name" value="D-Amino Acid Oxidase, subunit A, domain 2"/>
    <property type="match status" value="1"/>
</dbReference>
<dbReference type="PANTHER" id="PTHR43004">
    <property type="entry name" value="TRK SYSTEM POTASSIUM UPTAKE PROTEIN"/>
    <property type="match status" value="1"/>
</dbReference>
<evidence type="ECO:0000259" key="4">
    <source>
        <dbReference type="Pfam" id="PF01494"/>
    </source>
</evidence>
<keyword evidence="3" id="KW-0274">FAD</keyword>
<accession>A0A6J7DGN8</accession>
<dbReference type="EMBL" id="CAFBLP010000012">
    <property type="protein sequence ID" value="CAB4868760.1"/>
    <property type="molecule type" value="Genomic_DNA"/>
</dbReference>
<dbReference type="PANTHER" id="PTHR43004:SF19">
    <property type="entry name" value="BINDING MONOOXYGENASE, PUTATIVE (JCVI)-RELATED"/>
    <property type="match status" value="1"/>
</dbReference>
<feature type="domain" description="FAD-binding" evidence="4">
    <location>
        <begin position="22"/>
        <end position="370"/>
    </location>
</feature>
<sequence>MGAAPTAPTAVPVHVDVDVDVDVDVVIVGGGPTGLTAAHLCHRLGLSAVVLEQRDGPQRSPAAHAINARTFEIWRQAGVAMGPVLSAALSPDEAGRVHWVTKFGGEVIGSLPYERQGDEMLAVTPTPLRNLSQHRLEPLLLSPALDVRYRHTWVSAAEHATGLDIEAVGPDGPLRFAARYLLGADGAASAVRRSLDIELIGPRSLQSFVMVHMAADFRPVVHDQPGVLYFVLDPASGGTFISHGRDREWVYMHPWDPETQAAETLTTDHCAGLVRAAMANPDVVFEILSIGTWHMSAQIAERYRSGRTFLVGDAAHRFPPTGGLGLNTGVADVHNLIWKLAAVEAGWLDPSSLASYEAERKPVAQFNCDQSMHNAFKLIEIPIALGVTPDLDESIAAMHATLADQMGRAGVQAAIANQAIHFDLLGLQLGHTYSGPLVIDDGSEATVLAEPARDYAPSTRPGGRLPHAWLPDGRSTLDLIDIGVPTVLVRDGSELAPDEMANAVVVACPIGVWLDTFGLDNDQCLIVRPDQHVAYRGPLGGVPAALQRLGVHVAG</sequence>
<evidence type="ECO:0000256" key="2">
    <source>
        <dbReference type="ARBA" id="ARBA00022630"/>
    </source>
</evidence>
<dbReference type="InterPro" id="IPR002938">
    <property type="entry name" value="FAD-bd"/>
</dbReference>
<keyword evidence="2" id="KW-0285">Flavoprotein</keyword>
<protein>
    <submittedName>
        <fullName evidence="5">Unannotated protein</fullName>
    </submittedName>
</protein>
<dbReference type="AlphaFoldDB" id="A0A6J7DGN8"/>
<dbReference type="GO" id="GO:0016709">
    <property type="term" value="F:oxidoreductase activity, acting on paired donors, with incorporation or reduction of molecular oxygen, NAD(P)H as one donor, and incorporation of one atom of oxygen"/>
    <property type="evidence" value="ECO:0007669"/>
    <property type="project" value="UniProtKB-ARBA"/>
</dbReference>
<reference evidence="5" key="1">
    <citation type="submission" date="2020-05" db="EMBL/GenBank/DDBJ databases">
        <authorList>
            <person name="Chiriac C."/>
            <person name="Salcher M."/>
            <person name="Ghai R."/>
            <person name="Kavagutti S V."/>
        </authorList>
    </citation>
    <scope>NUCLEOTIDE SEQUENCE</scope>
</reference>
<dbReference type="SUPFAM" id="SSF51905">
    <property type="entry name" value="FAD/NAD(P)-binding domain"/>
    <property type="match status" value="1"/>
</dbReference>
<organism evidence="5">
    <name type="scientific">freshwater metagenome</name>
    <dbReference type="NCBI Taxonomy" id="449393"/>
    <lineage>
        <taxon>unclassified sequences</taxon>
        <taxon>metagenomes</taxon>
        <taxon>ecological metagenomes</taxon>
    </lineage>
</organism>
<gene>
    <name evidence="5" type="ORF">UFOPK3376_00693</name>
</gene>
<evidence type="ECO:0000256" key="3">
    <source>
        <dbReference type="ARBA" id="ARBA00022827"/>
    </source>
</evidence>
<dbReference type="InterPro" id="IPR050641">
    <property type="entry name" value="RIFMO-like"/>
</dbReference>
<dbReference type="GO" id="GO:0071949">
    <property type="term" value="F:FAD binding"/>
    <property type="evidence" value="ECO:0007669"/>
    <property type="project" value="InterPro"/>
</dbReference>
<dbReference type="InterPro" id="IPR036188">
    <property type="entry name" value="FAD/NAD-bd_sf"/>
</dbReference>
<proteinExistence type="predicted"/>
<dbReference type="Gene3D" id="3.50.50.60">
    <property type="entry name" value="FAD/NAD(P)-binding domain"/>
    <property type="match status" value="1"/>
</dbReference>
<comment type="cofactor">
    <cofactor evidence="1">
        <name>FAD</name>
        <dbReference type="ChEBI" id="CHEBI:57692"/>
    </cofactor>
</comment>
<evidence type="ECO:0000256" key="1">
    <source>
        <dbReference type="ARBA" id="ARBA00001974"/>
    </source>
</evidence>
<evidence type="ECO:0000313" key="5">
    <source>
        <dbReference type="EMBL" id="CAB4868760.1"/>
    </source>
</evidence>